<protein>
    <submittedName>
        <fullName evidence="2">Transcriptional regulator, XRE family</fullName>
    </submittedName>
</protein>
<dbReference type="Proteomes" id="UP000317557">
    <property type="component" value="Unassembled WGS sequence"/>
</dbReference>
<keyword evidence="3" id="KW-1185">Reference proteome</keyword>
<organism evidence="2 3">
    <name type="scientific">Gracilimonas mengyeensis</name>
    <dbReference type="NCBI Taxonomy" id="1302730"/>
    <lineage>
        <taxon>Bacteria</taxon>
        <taxon>Pseudomonadati</taxon>
        <taxon>Balneolota</taxon>
        <taxon>Balneolia</taxon>
        <taxon>Balneolales</taxon>
        <taxon>Balneolaceae</taxon>
        <taxon>Gracilimonas</taxon>
    </lineage>
</organism>
<name>A0A521DYJ5_9BACT</name>
<dbReference type="AlphaFoldDB" id="A0A521DYJ5"/>
<dbReference type="SMART" id="SM00530">
    <property type="entry name" value="HTH_XRE"/>
    <property type="match status" value="1"/>
</dbReference>
<dbReference type="RefSeq" id="WP_142454807.1">
    <property type="nucleotide sequence ID" value="NZ_FXTP01000009.1"/>
</dbReference>
<dbReference type="CDD" id="cd00093">
    <property type="entry name" value="HTH_XRE"/>
    <property type="match status" value="1"/>
</dbReference>
<proteinExistence type="predicted"/>
<dbReference type="SUPFAM" id="SSF47413">
    <property type="entry name" value="lambda repressor-like DNA-binding domains"/>
    <property type="match status" value="1"/>
</dbReference>
<dbReference type="OrthoDB" id="337567at2"/>
<feature type="domain" description="HTH cro/C1-type" evidence="1">
    <location>
        <begin position="35"/>
        <end position="90"/>
    </location>
</feature>
<dbReference type="Gene3D" id="1.10.260.40">
    <property type="entry name" value="lambda repressor-like DNA-binding domains"/>
    <property type="match status" value="1"/>
</dbReference>
<gene>
    <name evidence="2" type="ORF">SAMN06265219_109182</name>
</gene>
<sequence>MSDLQAYISERKKSDPEFAEGYEEGFHNFKIGVLLKQARENAGLTQDEVAKKLNTKKTAVSRIENHAEDIRLSTLEKYAKAFGKKLRIELVD</sequence>
<dbReference type="PROSITE" id="PS50943">
    <property type="entry name" value="HTH_CROC1"/>
    <property type="match status" value="1"/>
</dbReference>
<evidence type="ECO:0000313" key="2">
    <source>
        <dbReference type="EMBL" id="SMO76141.1"/>
    </source>
</evidence>
<dbReference type="InterPro" id="IPR001387">
    <property type="entry name" value="Cro/C1-type_HTH"/>
</dbReference>
<evidence type="ECO:0000313" key="3">
    <source>
        <dbReference type="Proteomes" id="UP000317557"/>
    </source>
</evidence>
<reference evidence="2 3" key="1">
    <citation type="submission" date="2017-05" db="EMBL/GenBank/DDBJ databases">
        <authorList>
            <person name="Varghese N."/>
            <person name="Submissions S."/>
        </authorList>
    </citation>
    <scope>NUCLEOTIDE SEQUENCE [LARGE SCALE GENOMIC DNA]</scope>
    <source>
        <strain evidence="2 3">DSM 21985</strain>
    </source>
</reference>
<dbReference type="InterPro" id="IPR010982">
    <property type="entry name" value="Lambda_DNA-bd_dom_sf"/>
</dbReference>
<accession>A0A521DYJ5</accession>
<dbReference type="EMBL" id="FXTP01000009">
    <property type="protein sequence ID" value="SMO76141.1"/>
    <property type="molecule type" value="Genomic_DNA"/>
</dbReference>
<dbReference type="Pfam" id="PF01381">
    <property type="entry name" value="HTH_3"/>
    <property type="match status" value="1"/>
</dbReference>
<dbReference type="GO" id="GO:0003677">
    <property type="term" value="F:DNA binding"/>
    <property type="evidence" value="ECO:0007669"/>
    <property type="project" value="InterPro"/>
</dbReference>
<evidence type="ECO:0000259" key="1">
    <source>
        <dbReference type="PROSITE" id="PS50943"/>
    </source>
</evidence>